<dbReference type="GO" id="GO:0010106">
    <property type="term" value="P:cellular response to iron ion starvation"/>
    <property type="evidence" value="ECO:0007669"/>
    <property type="project" value="InterPro"/>
</dbReference>
<feature type="compositionally biased region" description="Basic and acidic residues" evidence="2">
    <location>
        <begin position="491"/>
        <end position="506"/>
    </location>
</feature>
<dbReference type="Pfam" id="PF08731">
    <property type="entry name" value="AFT"/>
    <property type="match status" value="1"/>
</dbReference>
<feature type="compositionally biased region" description="Low complexity" evidence="2">
    <location>
        <begin position="463"/>
        <end position="480"/>
    </location>
</feature>
<evidence type="ECO:0000256" key="2">
    <source>
        <dbReference type="SAM" id="MobiDB-lite"/>
    </source>
</evidence>
<dbReference type="AlphaFoldDB" id="A0A9P8PE13"/>
<feature type="compositionally biased region" description="Polar residues" evidence="2">
    <location>
        <begin position="60"/>
        <end position="70"/>
    </location>
</feature>
<dbReference type="EMBL" id="JAEUBD010000983">
    <property type="protein sequence ID" value="KAH3669850.1"/>
    <property type="molecule type" value="Genomic_DNA"/>
</dbReference>
<dbReference type="InterPro" id="IPR010061">
    <property type="entry name" value="MeMal-semiAld_DH"/>
</dbReference>
<dbReference type="GO" id="GO:0000981">
    <property type="term" value="F:DNA-binding transcription factor activity, RNA polymerase II-specific"/>
    <property type="evidence" value="ECO:0007669"/>
    <property type="project" value="InterPro"/>
</dbReference>
<feature type="region of interest" description="Disordered" evidence="2">
    <location>
        <begin position="105"/>
        <end position="144"/>
    </location>
</feature>
<dbReference type="Proteomes" id="UP000788993">
    <property type="component" value="Unassembled WGS sequence"/>
</dbReference>
<dbReference type="GO" id="GO:0045944">
    <property type="term" value="P:positive regulation of transcription by RNA polymerase II"/>
    <property type="evidence" value="ECO:0007669"/>
    <property type="project" value="InterPro"/>
</dbReference>
<dbReference type="GO" id="GO:0006210">
    <property type="term" value="P:thymine catabolic process"/>
    <property type="evidence" value="ECO:0007669"/>
    <property type="project" value="TreeGrafter"/>
</dbReference>
<reference evidence="3" key="2">
    <citation type="submission" date="2021-01" db="EMBL/GenBank/DDBJ databases">
        <authorList>
            <person name="Schikora-Tamarit M.A."/>
        </authorList>
    </citation>
    <scope>NUCLEOTIDE SEQUENCE</scope>
    <source>
        <strain evidence="3">NCAIM Y.01608</strain>
    </source>
</reference>
<accession>A0A9P8PE13</accession>
<name>A0A9P8PE13_9ASCO</name>
<gene>
    <name evidence="3" type="ORF">OGATHE_002662</name>
</gene>
<keyword evidence="4" id="KW-1185">Reference proteome</keyword>
<evidence type="ECO:0008006" key="5">
    <source>
        <dbReference type="Google" id="ProtNLM"/>
    </source>
</evidence>
<reference evidence="3" key="1">
    <citation type="journal article" date="2021" name="Open Biol.">
        <title>Shared evolutionary footprints suggest mitochondrial oxidative damage underlies multiple complex I losses in fungi.</title>
        <authorList>
            <person name="Schikora-Tamarit M.A."/>
            <person name="Marcet-Houben M."/>
            <person name="Nosek J."/>
            <person name="Gabaldon T."/>
        </authorList>
    </citation>
    <scope>NUCLEOTIDE SEQUENCE</scope>
    <source>
        <strain evidence="3">NCAIM Y.01608</strain>
    </source>
</reference>
<evidence type="ECO:0000313" key="3">
    <source>
        <dbReference type="EMBL" id="KAH3669850.1"/>
    </source>
</evidence>
<proteinExistence type="inferred from homology"/>
<evidence type="ECO:0000256" key="1">
    <source>
        <dbReference type="ARBA" id="ARBA00009986"/>
    </source>
</evidence>
<sequence>MSNRNKRQKVDSSLIDEELMSQTHDLNQLTNSQFVSQQADSSLIPKYNADLSSLHIPNYPQAQQGPQSRKITLKQESDAETQRIVNETMVAQAAQAAVAQHQQHAQQYFTQSHGQPQFDYQQNQQSQSQQFHLPPPPQVTQSQSYHIPQVTGQQISHSGDYQQVSNRHMNTSVNVSDGSDPSDYLVTPMMEEQVFDNVNVLKEFVKEFGKKNEFGIAIAHSNNKAIYFTCELGGSYREKRSKKNQAGQRFNESNDLQSQYESKKIGTKKIRCPFAMVANFSKKKNYWTLKITENKHNHAKLNPLEDFPMLRKRSNRVNSTIKELYSTGDKPSVIHQKLTAIFSDIVIKREDIYNEIRILKKKGMVPTNSEIKSRKVADDDLAVEQQFHQSQAPILQAHGHSGQSHESLGWPQGYPTIDAENKKEVEQQAAAAVAAVQALKDQPQHYPSYPQHYGAQQASSSVQHYPTQQQGSQTQASYQYPTAQYYGNPPQKEEHFNIDERLLGEN</sequence>
<feature type="compositionally biased region" description="Low complexity" evidence="2">
    <location>
        <begin position="115"/>
        <end position="132"/>
    </location>
</feature>
<dbReference type="PANTHER" id="PTHR43866">
    <property type="entry name" value="MALONATE-SEMIALDEHYDE DEHYDROGENASE"/>
    <property type="match status" value="1"/>
</dbReference>
<evidence type="ECO:0000313" key="4">
    <source>
        <dbReference type="Proteomes" id="UP000788993"/>
    </source>
</evidence>
<dbReference type="InterPro" id="IPR014842">
    <property type="entry name" value="AFT"/>
</dbReference>
<feature type="region of interest" description="Disordered" evidence="2">
    <location>
        <begin position="444"/>
        <end position="506"/>
    </location>
</feature>
<protein>
    <recommendedName>
        <fullName evidence="5">FAR1 domain-containing protein</fullName>
    </recommendedName>
</protein>
<feature type="region of interest" description="Disordered" evidence="2">
    <location>
        <begin position="57"/>
        <end position="79"/>
    </location>
</feature>
<dbReference type="GO" id="GO:0004491">
    <property type="term" value="F:methylmalonate-semialdehyde dehydrogenase (acylating, NAD) activity"/>
    <property type="evidence" value="ECO:0007669"/>
    <property type="project" value="InterPro"/>
</dbReference>
<dbReference type="PANTHER" id="PTHR43866:SF3">
    <property type="entry name" value="METHYLMALONATE-SEMIALDEHYDE DEHYDROGENASE [ACYLATING], MITOCHONDRIAL"/>
    <property type="match status" value="1"/>
</dbReference>
<organism evidence="3 4">
    <name type="scientific">Ogataea polymorpha</name>
    <dbReference type="NCBI Taxonomy" id="460523"/>
    <lineage>
        <taxon>Eukaryota</taxon>
        <taxon>Fungi</taxon>
        <taxon>Dikarya</taxon>
        <taxon>Ascomycota</taxon>
        <taxon>Saccharomycotina</taxon>
        <taxon>Pichiomycetes</taxon>
        <taxon>Pichiales</taxon>
        <taxon>Pichiaceae</taxon>
        <taxon>Ogataea</taxon>
    </lineage>
</organism>
<comment type="caution">
    <text evidence="3">The sequence shown here is derived from an EMBL/GenBank/DDBJ whole genome shotgun (WGS) entry which is preliminary data.</text>
</comment>
<comment type="similarity">
    <text evidence="1">Belongs to the aldehyde dehydrogenase family.</text>
</comment>
<dbReference type="GO" id="GO:0006574">
    <property type="term" value="P:L-valine catabolic process"/>
    <property type="evidence" value="ECO:0007669"/>
    <property type="project" value="TreeGrafter"/>
</dbReference>